<dbReference type="GO" id="GO:0004519">
    <property type="term" value="F:endonuclease activity"/>
    <property type="evidence" value="ECO:0007669"/>
    <property type="project" value="InterPro"/>
</dbReference>
<dbReference type="SUPFAM" id="SSF52980">
    <property type="entry name" value="Restriction endonuclease-like"/>
    <property type="match status" value="1"/>
</dbReference>
<gene>
    <name evidence="2" type="ORF">HMPREF0973_01756</name>
</gene>
<evidence type="ECO:0000313" key="2">
    <source>
        <dbReference type="EMBL" id="EEX18376.1"/>
    </source>
</evidence>
<dbReference type="STRING" id="649761.HMPREF0973_01756"/>
<protein>
    <recommendedName>
        <fullName evidence="1">Restriction endonuclease type IV Mrr domain-containing protein</fullName>
    </recommendedName>
</protein>
<dbReference type="Proteomes" id="UP000003327">
    <property type="component" value="Unassembled WGS sequence"/>
</dbReference>
<accession>C9MQ57</accession>
<comment type="caution">
    <text evidence="2">The sequence shown here is derived from an EMBL/GenBank/DDBJ whole genome shotgun (WGS) entry which is preliminary data.</text>
</comment>
<reference evidence="2 3" key="1">
    <citation type="submission" date="2009-09" db="EMBL/GenBank/DDBJ databases">
        <authorList>
            <person name="Weinstock G."/>
            <person name="Sodergren E."/>
            <person name="Clifton S."/>
            <person name="Fulton L."/>
            <person name="Fulton B."/>
            <person name="Courtney L."/>
            <person name="Fronick C."/>
            <person name="Harrison M."/>
            <person name="Strong C."/>
            <person name="Farmer C."/>
            <person name="Delahaunty K."/>
            <person name="Markovic C."/>
            <person name="Hall O."/>
            <person name="Minx P."/>
            <person name="Tomlinson C."/>
            <person name="Mitreva M."/>
            <person name="Nelson J."/>
            <person name="Hou S."/>
            <person name="Wollam A."/>
            <person name="Pepin K.H."/>
            <person name="Johnson M."/>
            <person name="Bhonagiri V."/>
            <person name="Nash W.E."/>
            <person name="Warren W."/>
            <person name="Chinwalla A."/>
            <person name="Mardis E.R."/>
            <person name="Wilson R.K."/>
        </authorList>
    </citation>
    <scope>NUCLEOTIDE SEQUENCE [LARGE SCALE GENOMIC DNA]</scope>
    <source>
        <strain evidence="2 3">F0319</strain>
    </source>
</reference>
<dbReference type="GO" id="GO:0003677">
    <property type="term" value="F:DNA binding"/>
    <property type="evidence" value="ECO:0007669"/>
    <property type="project" value="InterPro"/>
</dbReference>
<dbReference type="EMBL" id="ACVA01000039">
    <property type="protein sequence ID" value="EEX18376.1"/>
    <property type="molecule type" value="Genomic_DNA"/>
</dbReference>
<proteinExistence type="predicted"/>
<name>C9MQ57_9BACT</name>
<evidence type="ECO:0000313" key="3">
    <source>
        <dbReference type="Proteomes" id="UP000003327"/>
    </source>
</evidence>
<dbReference type="Pfam" id="PF04471">
    <property type="entry name" value="Mrr_cat"/>
    <property type="match status" value="1"/>
</dbReference>
<dbReference type="HOGENOM" id="CLU_2047555_0_0_10"/>
<feature type="domain" description="Restriction endonuclease type IV Mrr" evidence="1">
    <location>
        <begin position="3"/>
        <end position="77"/>
    </location>
</feature>
<keyword evidence="3" id="KW-1185">Reference proteome</keyword>
<dbReference type="GO" id="GO:0009307">
    <property type="term" value="P:DNA restriction-modification system"/>
    <property type="evidence" value="ECO:0007669"/>
    <property type="project" value="InterPro"/>
</dbReference>
<evidence type="ECO:0000259" key="1">
    <source>
        <dbReference type="Pfam" id="PF04471"/>
    </source>
</evidence>
<sequence length="120" mass="13606">MYQAGEYKTIVTPLAGDWGIDIIATKGFEEIAIQARMYGHTSRKVNRSNIMEFYSAMTYQDRTKAALATDGELLDDAVFNNLSSLHSSIKYTLCVPDNIYFRAPRNVLLCLTIYTFVKAY</sequence>
<dbReference type="Gene3D" id="3.40.1350.10">
    <property type="match status" value="1"/>
</dbReference>
<organism evidence="2 3">
    <name type="scientific">Prevotella veroralis F0319</name>
    <dbReference type="NCBI Taxonomy" id="649761"/>
    <lineage>
        <taxon>Bacteria</taxon>
        <taxon>Pseudomonadati</taxon>
        <taxon>Bacteroidota</taxon>
        <taxon>Bacteroidia</taxon>
        <taxon>Bacteroidales</taxon>
        <taxon>Prevotellaceae</taxon>
        <taxon>Prevotella</taxon>
    </lineage>
</organism>
<dbReference type="InterPro" id="IPR011856">
    <property type="entry name" value="tRNA_endonuc-like_dom_sf"/>
</dbReference>
<dbReference type="InterPro" id="IPR007560">
    <property type="entry name" value="Restrct_endonuc_IV_Mrr"/>
</dbReference>
<dbReference type="AlphaFoldDB" id="C9MQ57"/>
<dbReference type="InterPro" id="IPR011335">
    <property type="entry name" value="Restrct_endonuc-II-like"/>
</dbReference>